<keyword evidence="2" id="KW-0472">Membrane</keyword>
<dbReference type="RefSeq" id="WP_106112600.1">
    <property type="nucleotide sequence ID" value="NZ_PVSR01000003.1"/>
</dbReference>
<proteinExistence type="predicted"/>
<gene>
    <name evidence="4" type="ORF">CEP50_04195</name>
</gene>
<dbReference type="AlphaFoldDB" id="A0A2T0GZM4"/>
<keyword evidence="2" id="KW-0812">Transmembrane</keyword>
<feature type="transmembrane region" description="Helical" evidence="2">
    <location>
        <begin position="62"/>
        <end position="84"/>
    </location>
</feature>
<organism evidence="4 5">
    <name type="scientific">Actinopolyspora mortivallis</name>
    <dbReference type="NCBI Taxonomy" id="33906"/>
    <lineage>
        <taxon>Bacteria</taxon>
        <taxon>Bacillati</taxon>
        <taxon>Actinomycetota</taxon>
        <taxon>Actinomycetes</taxon>
        <taxon>Actinopolysporales</taxon>
        <taxon>Actinopolysporaceae</taxon>
        <taxon>Actinopolyspora</taxon>
    </lineage>
</organism>
<dbReference type="Proteomes" id="UP000239352">
    <property type="component" value="Unassembled WGS sequence"/>
</dbReference>
<keyword evidence="5" id="KW-1185">Reference proteome</keyword>
<name>A0A2T0GZM4_ACTMO</name>
<feature type="transmembrane region" description="Helical" evidence="2">
    <location>
        <begin position="154"/>
        <end position="176"/>
    </location>
</feature>
<keyword evidence="2" id="KW-1133">Transmembrane helix</keyword>
<feature type="domain" description="DUF1468" evidence="3">
    <location>
        <begin position="31"/>
        <end position="177"/>
    </location>
</feature>
<sequence>MSASTHRTALSDGGSARNTRRFPVGGGEFPVGAAVSVLGGFLLVRTAAMDVPSSVSFLGPRFFPAVVGTLLLLLGVALAVRALLTRGSSSHDGSAESEATENTGGSGRKPLLLTAASLLAHLLLLRPAGWIIAGAVLFWGVSCALGSAHRLRDLGISVVVAASVQLAFSAVLGLPLPSGVLMGVF</sequence>
<evidence type="ECO:0000259" key="3">
    <source>
        <dbReference type="Pfam" id="PF07331"/>
    </source>
</evidence>
<comment type="caution">
    <text evidence="4">The sequence shown here is derived from an EMBL/GenBank/DDBJ whole genome shotgun (WGS) entry which is preliminary data.</text>
</comment>
<evidence type="ECO:0000313" key="4">
    <source>
        <dbReference type="EMBL" id="PRW64562.1"/>
    </source>
</evidence>
<feature type="transmembrane region" description="Helical" evidence="2">
    <location>
        <begin position="128"/>
        <end position="147"/>
    </location>
</feature>
<dbReference type="InParanoid" id="A0A2T0GZM4"/>
<dbReference type="Pfam" id="PF07331">
    <property type="entry name" value="TctB"/>
    <property type="match status" value="1"/>
</dbReference>
<feature type="region of interest" description="Disordered" evidence="1">
    <location>
        <begin position="1"/>
        <end position="21"/>
    </location>
</feature>
<dbReference type="InterPro" id="IPR009936">
    <property type="entry name" value="DUF1468"/>
</dbReference>
<accession>A0A2T0GZM4</accession>
<evidence type="ECO:0000313" key="5">
    <source>
        <dbReference type="Proteomes" id="UP000239352"/>
    </source>
</evidence>
<reference evidence="4 5" key="1">
    <citation type="submission" date="2018-03" db="EMBL/GenBank/DDBJ databases">
        <title>Actinopolyspora mortivallis from Sahara, screening for active biomolecules.</title>
        <authorList>
            <person name="Selama O."/>
            <person name="Wellington E.M.H."/>
            <person name="Hacene H."/>
        </authorList>
    </citation>
    <scope>NUCLEOTIDE SEQUENCE [LARGE SCALE GENOMIC DNA]</scope>
    <source>
        <strain evidence="4 5">M5A</strain>
    </source>
</reference>
<feature type="transmembrane region" description="Helical" evidence="2">
    <location>
        <begin position="29"/>
        <end position="50"/>
    </location>
</feature>
<evidence type="ECO:0000256" key="1">
    <source>
        <dbReference type="SAM" id="MobiDB-lite"/>
    </source>
</evidence>
<dbReference type="EMBL" id="PVSR01000003">
    <property type="protein sequence ID" value="PRW64562.1"/>
    <property type="molecule type" value="Genomic_DNA"/>
</dbReference>
<evidence type="ECO:0000256" key="2">
    <source>
        <dbReference type="SAM" id="Phobius"/>
    </source>
</evidence>
<protein>
    <recommendedName>
        <fullName evidence="3">DUF1468 domain-containing protein</fullName>
    </recommendedName>
</protein>